<evidence type="ECO:0000256" key="2">
    <source>
        <dbReference type="ARBA" id="ARBA00001089"/>
    </source>
</evidence>
<feature type="signal peptide" evidence="8">
    <location>
        <begin position="1"/>
        <end position="18"/>
    </location>
</feature>
<feature type="binding site" evidence="6">
    <location>
        <begin position="436"/>
        <end position="437"/>
    </location>
    <ligand>
        <name>L-glutamate</name>
        <dbReference type="ChEBI" id="CHEBI:29985"/>
    </ligand>
</feature>
<evidence type="ECO:0000256" key="8">
    <source>
        <dbReference type="SAM" id="SignalP"/>
    </source>
</evidence>
<evidence type="ECO:0000256" key="4">
    <source>
        <dbReference type="ARBA" id="ARBA00047417"/>
    </source>
</evidence>
<protein>
    <recommendedName>
        <fullName evidence="7">Glutathione hydrolase proenzyme</fullName>
        <ecNumber evidence="7">2.3.2.2</ecNumber>
        <ecNumber evidence="7">3.4.19.13</ecNumber>
    </recommendedName>
    <component>
        <recommendedName>
            <fullName evidence="7">Glutathione hydrolase large chain</fullName>
        </recommendedName>
    </component>
    <component>
        <recommendedName>
            <fullName evidence="7">Glutathione hydrolase small chain</fullName>
        </recommendedName>
    </component>
</protein>
<dbReference type="InterPro" id="IPR043137">
    <property type="entry name" value="GGT_ssub_C"/>
</dbReference>
<feature type="binding site" evidence="6">
    <location>
        <begin position="383"/>
        <end position="385"/>
    </location>
    <ligand>
        <name>L-glutamate</name>
        <dbReference type="ChEBI" id="CHEBI:29985"/>
    </ligand>
</feature>
<gene>
    <name evidence="9" type="ORF">L196_08006</name>
</gene>
<dbReference type="EC" id="2.3.2.2" evidence="7"/>
<feature type="active site" description="Nucleophile" evidence="5">
    <location>
        <position position="365"/>
    </location>
</feature>
<dbReference type="PANTHER" id="PTHR43199:SF6">
    <property type="entry name" value="GLUTATHIONE HYDROLASE PROENZYME"/>
    <property type="match status" value="1"/>
</dbReference>
<proteinExistence type="inferred from homology"/>
<comment type="subunit">
    <text evidence="7">This enzyme consists of two polypeptide chains, which are synthesized in precursor form from a single polypeptide.</text>
</comment>
<dbReference type="GO" id="GO:0103068">
    <property type="term" value="F:leukotriene C4 gamma-glutamyl transferase activity"/>
    <property type="evidence" value="ECO:0007669"/>
    <property type="project" value="UniProtKB-EC"/>
</dbReference>
<dbReference type="EC" id="3.4.19.13" evidence="7"/>
<dbReference type="InterPro" id="IPR043138">
    <property type="entry name" value="GGT_lsub"/>
</dbReference>
<comment type="catalytic activity">
    <reaction evidence="1 7">
        <text>an S-substituted glutathione + H2O = an S-substituted L-cysteinylglycine + L-glutamate</text>
        <dbReference type="Rhea" id="RHEA:59468"/>
        <dbReference type="ChEBI" id="CHEBI:15377"/>
        <dbReference type="ChEBI" id="CHEBI:29985"/>
        <dbReference type="ChEBI" id="CHEBI:90779"/>
        <dbReference type="ChEBI" id="CHEBI:143103"/>
        <dbReference type="EC" id="3.4.19.13"/>
    </reaction>
</comment>
<keyword evidence="7" id="KW-0865">Zymogen</keyword>
<dbReference type="PRINTS" id="PR01210">
    <property type="entry name" value="GGTRANSPTASE"/>
</dbReference>
<dbReference type="GO" id="GO:0036374">
    <property type="term" value="F:glutathione hydrolase activity"/>
    <property type="evidence" value="ECO:0007669"/>
    <property type="project" value="UniProtKB-UniRule"/>
</dbReference>
<dbReference type="InterPro" id="IPR051792">
    <property type="entry name" value="GGT_bact"/>
</dbReference>
<dbReference type="NCBIfam" id="TIGR00066">
    <property type="entry name" value="g_glut_trans"/>
    <property type="match status" value="1"/>
</dbReference>
<keyword evidence="3 7" id="KW-0012">Acyltransferase</keyword>
<keyword evidence="7" id="KW-0378">Hydrolase</keyword>
<keyword evidence="10" id="KW-1185">Reference proteome</keyword>
<dbReference type="InterPro" id="IPR029055">
    <property type="entry name" value="Ntn_hydrolases_N"/>
</dbReference>
<dbReference type="SUPFAM" id="SSF56235">
    <property type="entry name" value="N-terminal nucleophile aminohydrolases (Ntn hydrolases)"/>
    <property type="match status" value="1"/>
</dbReference>
<keyword evidence="7" id="KW-0317">Glutathione biosynthesis</keyword>
<evidence type="ECO:0000256" key="3">
    <source>
        <dbReference type="ARBA" id="ARBA00023315"/>
    </source>
</evidence>
<evidence type="ECO:0000256" key="6">
    <source>
        <dbReference type="PIRSR" id="PIRSR600101-2"/>
    </source>
</evidence>
<evidence type="ECO:0000256" key="1">
    <source>
        <dbReference type="ARBA" id="ARBA00001049"/>
    </source>
</evidence>
<dbReference type="RefSeq" id="WP_016390579.1">
    <property type="nucleotide sequence ID" value="NZ_KE646808.1"/>
</dbReference>
<accession>A0AB33Z0L7</accession>
<comment type="catalytic activity">
    <reaction evidence="4 7">
        <text>an N-terminal (5-L-glutamyl)-[peptide] + an alpha-amino acid = 5-L-glutamyl amino acid + an N-terminal L-alpha-aminoacyl-[peptide]</text>
        <dbReference type="Rhea" id="RHEA:23904"/>
        <dbReference type="Rhea" id="RHEA-COMP:9780"/>
        <dbReference type="Rhea" id="RHEA-COMP:9795"/>
        <dbReference type="ChEBI" id="CHEBI:77644"/>
        <dbReference type="ChEBI" id="CHEBI:78597"/>
        <dbReference type="ChEBI" id="CHEBI:78599"/>
        <dbReference type="ChEBI" id="CHEBI:78608"/>
        <dbReference type="EC" id="2.3.2.2"/>
    </reaction>
</comment>
<evidence type="ECO:0000256" key="5">
    <source>
        <dbReference type="PIRSR" id="PIRSR600101-1"/>
    </source>
</evidence>
<dbReference type="GO" id="GO:0006751">
    <property type="term" value="P:glutathione catabolic process"/>
    <property type="evidence" value="ECO:0007669"/>
    <property type="project" value="UniProtKB-UniRule"/>
</dbReference>
<comment type="similarity">
    <text evidence="7">Belongs to the gamma-glutamyltransferase family.</text>
</comment>
<dbReference type="InterPro" id="IPR000101">
    <property type="entry name" value="GGT_peptidase"/>
</dbReference>
<feature type="binding site" evidence="6">
    <location>
        <position position="93"/>
    </location>
    <ligand>
        <name>L-glutamate</name>
        <dbReference type="ChEBI" id="CHEBI:29985"/>
    </ligand>
</feature>
<feature type="chain" id="PRO_5044199266" description="Glutathione hydrolase proenzyme" evidence="8">
    <location>
        <begin position="19"/>
        <end position="562"/>
    </location>
</feature>
<reference evidence="9 10" key="1">
    <citation type="journal article" date="2013" name="Genome Announc.">
        <title>Genome Sequence of the Pyrene- and Fluoranthene-Degrading Bacterium Cycloclasticus sp. Strain PY97M.</title>
        <authorList>
            <person name="Cui Z."/>
            <person name="Xu G."/>
            <person name="Li Q."/>
            <person name="Gao W."/>
            <person name="Zheng L."/>
        </authorList>
    </citation>
    <scope>NUCLEOTIDE SEQUENCE [LARGE SCALE GENOMIC DNA]</scope>
    <source>
        <strain evidence="9 10">PY97M</strain>
    </source>
</reference>
<comment type="caution">
    <text evidence="9">The sequence shown here is derived from an EMBL/GenBank/DDBJ whole genome shotgun (WGS) entry which is preliminary data.</text>
</comment>
<dbReference type="Pfam" id="PF01019">
    <property type="entry name" value="G_glu_transpept"/>
    <property type="match status" value="1"/>
</dbReference>
<keyword evidence="8" id="KW-0732">Signal</keyword>
<comment type="PTM">
    <text evidence="7">Cleaved by autocatalysis into a large and a small subunit.</text>
</comment>
<organism evidence="9 10">
    <name type="scientific">Cycloclasticus pugetii</name>
    <dbReference type="NCBI Taxonomy" id="34068"/>
    <lineage>
        <taxon>Bacteria</taxon>
        <taxon>Pseudomonadati</taxon>
        <taxon>Pseudomonadota</taxon>
        <taxon>Gammaproteobacteria</taxon>
        <taxon>Thiotrichales</taxon>
        <taxon>Piscirickettsiaceae</taxon>
        <taxon>Cycloclasticus</taxon>
    </lineage>
</organism>
<comment type="pathway">
    <text evidence="7">Sulfur metabolism; glutathione metabolism.</text>
</comment>
<dbReference type="AlphaFoldDB" id="A0AB33Z0L7"/>
<name>A0AB33Z0L7_9GAMM</name>
<dbReference type="Gene3D" id="3.60.20.40">
    <property type="match status" value="1"/>
</dbReference>
<feature type="binding site" evidence="6">
    <location>
        <position position="457"/>
    </location>
    <ligand>
        <name>L-glutamate</name>
        <dbReference type="ChEBI" id="CHEBI:29985"/>
    </ligand>
</feature>
<evidence type="ECO:0000256" key="7">
    <source>
        <dbReference type="RuleBase" id="RU368036"/>
    </source>
</evidence>
<dbReference type="GO" id="GO:0006750">
    <property type="term" value="P:glutathione biosynthetic process"/>
    <property type="evidence" value="ECO:0007669"/>
    <property type="project" value="UniProtKB-KW"/>
</dbReference>
<dbReference type="PANTHER" id="PTHR43199">
    <property type="entry name" value="GLUTATHIONE HYDROLASE"/>
    <property type="match status" value="1"/>
</dbReference>
<evidence type="ECO:0000313" key="10">
    <source>
        <dbReference type="Proteomes" id="UP000015462"/>
    </source>
</evidence>
<dbReference type="EMBL" id="ASHL01000006">
    <property type="protein sequence ID" value="EPD12797.1"/>
    <property type="molecule type" value="Genomic_DNA"/>
</dbReference>
<keyword evidence="7" id="KW-0808">Transferase</keyword>
<dbReference type="Proteomes" id="UP000015462">
    <property type="component" value="Unassembled WGS sequence"/>
</dbReference>
<evidence type="ECO:0000313" key="9">
    <source>
        <dbReference type="EMBL" id="EPD12797.1"/>
    </source>
</evidence>
<dbReference type="Gene3D" id="1.10.246.130">
    <property type="match status" value="1"/>
</dbReference>
<feature type="binding site" evidence="6">
    <location>
        <position position="407"/>
    </location>
    <ligand>
        <name>L-glutamate</name>
        <dbReference type="ChEBI" id="CHEBI:29985"/>
    </ligand>
</feature>
<comment type="catalytic activity">
    <reaction evidence="2 7">
        <text>glutathione + H2O = L-cysteinylglycine + L-glutamate</text>
        <dbReference type="Rhea" id="RHEA:28807"/>
        <dbReference type="ChEBI" id="CHEBI:15377"/>
        <dbReference type="ChEBI" id="CHEBI:29985"/>
        <dbReference type="ChEBI" id="CHEBI:57925"/>
        <dbReference type="ChEBI" id="CHEBI:61694"/>
        <dbReference type="EC" id="3.4.19.13"/>
    </reaction>
</comment>
<sequence>MKKILFFTSILFAITAYANPATQLHQQAVASAHPAATQAGLSVLNQGGNAFDAAIAVSAALAVVEPFGSGLGGGGFWLLHRQHDGKQVMIDGREVAPLAATRDMYLDSQGEPIKNASVDGALAAGIPGLPAALDHLAKHYGVLALSDSLQPAIKLAKDGFLVNEHYQRLAKFRQAVLASNDSAKAIFLSDGKVPALGTNIIQNDLANTLQLLATQGFDGFYNGELADKLVKGVQQAGGIWTKEDLARYTVKERLPVVAHYKNIKVSSAALPSSGGLVLSIALNILEQYDLSTMDEATRIHVVVEAMKRAYRDRALHMGDSDFVSVPVSELSEKSYAHTISKDLRLDEVTPSQHISGLNEIEGHDTTHFSVIDKRGNRVAATLSINYPFGSGFVPQGTGVLLNDEMDDFSIKPGTPNVYGLVGGEANAIAAGKRMLSSMSPTFIETEEKVGVLGTPGGSRIISMVLLGILDAEQGHSPESWVNLPRYHHQYLPDVIQHEPDTFKAETLLELTEKGHKLKSVGRHYGNMHAVLWDKKSNKLVAASDRRGSGAAIVESVPLSTAK</sequence>